<sequence>MGVDVLDKAGNRVDIDGIRQVARQAHNNRDVGMVAFTSQGKGSVDIDDDFGYLGKQPALNKIVRELFARFHRSNGVGAGRANAILKISNTLIMMHPVLSGGAPPLSGAGDIS</sequence>
<evidence type="ECO:0000313" key="1">
    <source>
        <dbReference type="EMBL" id="STW05003.1"/>
    </source>
</evidence>
<organism evidence="1 2">
    <name type="scientific">Klebsiella grimontii</name>
    <dbReference type="NCBI Taxonomy" id="2058152"/>
    <lineage>
        <taxon>Bacteria</taxon>
        <taxon>Pseudomonadati</taxon>
        <taxon>Pseudomonadota</taxon>
        <taxon>Gammaproteobacteria</taxon>
        <taxon>Enterobacterales</taxon>
        <taxon>Enterobacteriaceae</taxon>
        <taxon>Klebsiella/Raoultella group</taxon>
        <taxon>Klebsiella</taxon>
    </lineage>
</organism>
<comment type="caution">
    <text evidence="1">The sequence shown here is derived from an EMBL/GenBank/DDBJ whole genome shotgun (WGS) entry which is preliminary data.</text>
</comment>
<dbReference type="EMBL" id="UGMX01000002">
    <property type="protein sequence ID" value="STW05003.1"/>
    <property type="molecule type" value="Genomic_DNA"/>
</dbReference>
<dbReference type="Proteomes" id="UP000254571">
    <property type="component" value="Unassembled WGS sequence"/>
</dbReference>
<gene>
    <name evidence="1" type="ORF">NCTC9149_01368</name>
</gene>
<evidence type="ECO:0000313" key="2">
    <source>
        <dbReference type="Proteomes" id="UP000254571"/>
    </source>
</evidence>
<proteinExistence type="predicted"/>
<protein>
    <submittedName>
        <fullName evidence="1">Uncharacterized protein</fullName>
    </submittedName>
</protein>
<name>A0A7H4NXT8_9ENTR</name>
<reference evidence="1 2" key="1">
    <citation type="submission" date="2018-06" db="EMBL/GenBank/DDBJ databases">
        <authorList>
            <consortium name="Pathogen Informatics"/>
            <person name="Doyle S."/>
        </authorList>
    </citation>
    <scope>NUCLEOTIDE SEQUENCE [LARGE SCALE GENOMIC DNA]</scope>
    <source>
        <strain evidence="1 2">NCTC9149</strain>
    </source>
</reference>
<dbReference type="AlphaFoldDB" id="A0A7H4NXT8"/>
<accession>A0A7H4NXT8</accession>